<dbReference type="STRING" id="34061.B0189_00030"/>
<evidence type="ECO:0000313" key="2">
    <source>
        <dbReference type="Proteomes" id="UP000187495"/>
    </source>
</evidence>
<protein>
    <submittedName>
        <fullName evidence="1">Uncharacterized protein</fullName>
    </submittedName>
</protein>
<reference evidence="2" key="1">
    <citation type="submission" date="2017-01" db="EMBL/GenBank/DDBJ databases">
        <authorList>
            <person name="Varghese N."/>
            <person name="Submissions S."/>
        </authorList>
    </citation>
    <scope>NUCLEOTIDE SEQUENCE [LARGE SCALE GENOMIC DNA]</scope>
    <source>
        <strain evidence="2">DSM 21768</strain>
    </source>
</reference>
<sequence>MTTPTNPISLYPLLLDHLGRDSEDRTVIELLENTLATYGKPDFDDEDERDVYDWVLVRRKGVEIGFVDRAYHEGKPYYAWYSEGAILAQVYFYCGFDDVAPYVGELPNKITWQDDRTAVLAKMQTSIGFRRQSALSDVWEFDDYLLTMNYNEETQLVERIVFHLKNPPLPTPKDIAPPDFITLAKHLYQPITNPDFINLWQGHLDDDALTEANEDDEIDLTESYGLKLHIANQTGEPLLQGISFYANREMDSVGWQGLLPFDIRFDDSPKVLLNKINQEPREIDVDVNDGYAVWDFDDFSMHVLFSTFKNEILRVQISSPIFD</sequence>
<gene>
    <name evidence="1" type="ORF">SAMN02745664_11652</name>
</gene>
<dbReference type="Proteomes" id="UP000187495">
    <property type="component" value="Unassembled WGS sequence"/>
</dbReference>
<accession>A0A1N7FSA1</accession>
<evidence type="ECO:0000313" key="1">
    <source>
        <dbReference type="EMBL" id="SIS03200.1"/>
    </source>
</evidence>
<dbReference type="EMBL" id="FTNU01000016">
    <property type="protein sequence ID" value="SIS03200.1"/>
    <property type="molecule type" value="Genomic_DNA"/>
</dbReference>
<organism evidence="1 2">
    <name type="scientific">Moraxella cuniculi DSM 21768</name>
    <dbReference type="NCBI Taxonomy" id="1122245"/>
    <lineage>
        <taxon>Bacteria</taxon>
        <taxon>Pseudomonadati</taxon>
        <taxon>Pseudomonadota</taxon>
        <taxon>Gammaproteobacteria</taxon>
        <taxon>Moraxellales</taxon>
        <taxon>Moraxellaceae</taxon>
        <taxon>Moraxella</taxon>
    </lineage>
</organism>
<keyword evidence="2" id="KW-1185">Reference proteome</keyword>
<dbReference type="RefSeq" id="WP_076555882.1">
    <property type="nucleotide sequence ID" value="NZ_FTNU01000016.1"/>
</dbReference>
<dbReference type="AlphaFoldDB" id="A0A1N7FSA1"/>
<proteinExistence type="predicted"/>
<name>A0A1N7FSA1_9GAMM</name>